<comment type="caution">
    <text evidence="3">The sequence shown here is derived from an EMBL/GenBank/DDBJ whole genome shotgun (WGS) entry which is preliminary data.</text>
</comment>
<keyword evidence="4" id="KW-1185">Reference proteome</keyword>
<evidence type="ECO:0000313" key="4">
    <source>
        <dbReference type="Proteomes" id="UP001257277"/>
    </source>
</evidence>
<dbReference type="InterPro" id="IPR035986">
    <property type="entry name" value="PKD_dom_sf"/>
</dbReference>
<evidence type="ECO:0000313" key="3">
    <source>
        <dbReference type="EMBL" id="MDT7831464.1"/>
    </source>
</evidence>
<accession>A0ABU3LCK9</accession>
<feature type="region of interest" description="Disordered" evidence="1">
    <location>
        <begin position="167"/>
        <end position="187"/>
    </location>
</feature>
<evidence type="ECO:0000256" key="1">
    <source>
        <dbReference type="SAM" id="MobiDB-lite"/>
    </source>
</evidence>
<feature type="domain" description="PKD" evidence="2">
    <location>
        <begin position="49"/>
        <end position="134"/>
    </location>
</feature>
<dbReference type="Proteomes" id="UP001257277">
    <property type="component" value="Unassembled WGS sequence"/>
</dbReference>
<dbReference type="Gene3D" id="2.60.40.10">
    <property type="entry name" value="Immunoglobulins"/>
    <property type="match status" value="1"/>
</dbReference>
<dbReference type="SMART" id="SM00089">
    <property type="entry name" value="PKD"/>
    <property type="match status" value="1"/>
</dbReference>
<proteinExistence type="predicted"/>
<dbReference type="RefSeq" id="WP_349240708.1">
    <property type="nucleotide sequence ID" value="NZ_JAVTTO010000001.1"/>
</dbReference>
<dbReference type="PROSITE" id="PS50093">
    <property type="entry name" value="PKD"/>
    <property type="match status" value="1"/>
</dbReference>
<reference evidence="3 4" key="1">
    <citation type="submission" date="2023-09" db="EMBL/GenBank/DDBJ databases">
        <title>Novel taxa isolated from Blanes Bay.</title>
        <authorList>
            <person name="Rey-Velasco X."/>
            <person name="Lucena T."/>
        </authorList>
    </citation>
    <scope>NUCLEOTIDE SEQUENCE [LARGE SCALE GENOMIC DNA]</scope>
    <source>
        <strain evidence="3 4">S356</strain>
    </source>
</reference>
<name>A0ABU3LCK9_9FLAO</name>
<protein>
    <submittedName>
        <fullName evidence="3">PKD domain-containing protein</fullName>
    </submittedName>
</protein>
<dbReference type="CDD" id="cd00146">
    <property type="entry name" value="PKD"/>
    <property type="match status" value="1"/>
</dbReference>
<dbReference type="InterPro" id="IPR022409">
    <property type="entry name" value="PKD/Chitinase_dom"/>
</dbReference>
<dbReference type="InterPro" id="IPR013783">
    <property type="entry name" value="Ig-like_fold"/>
</dbReference>
<gene>
    <name evidence="3" type="ORF">RQM59_03675</name>
</gene>
<organism evidence="3 4">
    <name type="scientific">Asprobacillus argus</name>
    <dbReference type="NCBI Taxonomy" id="3076534"/>
    <lineage>
        <taxon>Bacteria</taxon>
        <taxon>Pseudomonadati</taxon>
        <taxon>Bacteroidota</taxon>
        <taxon>Flavobacteriia</taxon>
        <taxon>Flavobacteriales</taxon>
        <taxon>Flavobacteriaceae</taxon>
        <taxon>Asprobacillus</taxon>
    </lineage>
</organism>
<dbReference type="EMBL" id="JAVTTO010000001">
    <property type="protein sequence ID" value="MDT7831464.1"/>
    <property type="molecule type" value="Genomic_DNA"/>
</dbReference>
<sequence>MMKQIIKKTNSRTISKLKYLFIVAAIISYISCEDNILPEAGSIPDLTPPEAGFVATQGAGPNDEWKTYTFANLSTGATMYSWSFGDGNTSTTFEPLNTFPGEGTFTVTLIASDNLGVESTYTEVIEVVQPIATVIPDPVLVNADFNKLPKSSGSDCSCSGWINKSLGDQGESSSGNGGSDNVVKFDNNEPDHVYQEFEVTPNADYTITVVSSFKDPLNGTYPSMLEIRVLAGSGYVSNYAPTYYTNTVDFPQDGYGYTTISQVEDPTNNLLTPIMPISNPSDTSYLTNTFTFNAGNNTSVAFFMRGIGGDSSVGNFGYTSGDEEIRVDSVTITAN</sequence>
<dbReference type="SUPFAM" id="SSF49299">
    <property type="entry name" value="PKD domain"/>
    <property type="match status" value="1"/>
</dbReference>
<dbReference type="InterPro" id="IPR000601">
    <property type="entry name" value="PKD_dom"/>
</dbReference>
<evidence type="ECO:0000259" key="2">
    <source>
        <dbReference type="PROSITE" id="PS50093"/>
    </source>
</evidence>
<dbReference type="Pfam" id="PF18911">
    <property type="entry name" value="PKD_4"/>
    <property type="match status" value="1"/>
</dbReference>